<dbReference type="SUPFAM" id="SSF48452">
    <property type="entry name" value="TPR-like"/>
    <property type="match status" value="1"/>
</dbReference>
<comment type="caution">
    <text evidence="2">The sequence shown here is derived from an EMBL/GenBank/DDBJ whole genome shotgun (WGS) entry which is preliminary data.</text>
</comment>
<sequence length="714" mass="81543">MNKKYFLYIAIICGILLGCSQYSSSPLSVGFHNVNAKYNALIQANVKMQEAEKILFEAHKDNYSQQLPILIPIDSNSAGSVSEQLTSIIKKASLVAERHQNSKWLDDAYVLIGKARLMKADYKNAIETFKYVNTNATSDKARDAALIGLMRAYVEQGEYQTALRVAELLREEPLDKENTRDFYLTKAYLHQLKGEYETSVAIIEEALPYMKKNEQKARVLYAAGQMYEGLDEKDAASEMYLAVNKSRPSYDLGFYAKLNNALVLGQTEGFEKLLKDSKNKDLQDKIYEAMSMVEMRKGNSKDGVKLLQASARNSQNLQQLPYTFLKLADLYYNKMGNYELAAAYYDSTASLLPPQDPAYKRVLEKQRSLGDFVKQFTIIKTEDSLQKLAKMNPAQLDKVLEKIVLDRKAKQQADLRKAQEVVNRGIQQQVKSNTDVFTDPNKTSWYFTNPIAQQQGKTSFTTVWGTRTLEDNWRRKSKDNVMSFDSPANNTQANNNNTSLRNLSVPQDSENKADITELKAKIPFSAEALVASQKRKEEASFELGKVYKFKLNEPRNAVITFEHFLSDYPKSSHEPEALYLLCLLNEDNPAGKETYRKRLMKDYEDSYFARLLNRNTNETLTTGKESEAQKLYAEAYDYYTQNNFTDAQTFVDTGLKQYPNSQIEDKFVFLKTMLLAKTQSSEVYQKALKNFITDYPKSQLIAMAKERLQAAEKK</sequence>
<feature type="region of interest" description="Disordered" evidence="1">
    <location>
        <begin position="483"/>
        <end position="507"/>
    </location>
</feature>
<dbReference type="SMART" id="SM00028">
    <property type="entry name" value="TPR"/>
    <property type="match status" value="4"/>
</dbReference>
<dbReference type="InterPro" id="IPR019734">
    <property type="entry name" value="TPR_rpt"/>
</dbReference>
<dbReference type="Proteomes" id="UP000245489">
    <property type="component" value="Unassembled WGS sequence"/>
</dbReference>
<protein>
    <submittedName>
        <fullName evidence="2">Tetratricopeptide repeat protein</fullName>
    </submittedName>
</protein>
<proteinExistence type="predicted"/>
<gene>
    <name evidence="2" type="ORF">LV89_02485</name>
</gene>
<dbReference type="EMBL" id="QGGO01000012">
    <property type="protein sequence ID" value="PWK26314.1"/>
    <property type="molecule type" value="Genomic_DNA"/>
</dbReference>
<name>A0A316E7A5_9BACT</name>
<dbReference type="AlphaFoldDB" id="A0A316E7A5"/>
<evidence type="ECO:0000256" key="1">
    <source>
        <dbReference type="SAM" id="MobiDB-lite"/>
    </source>
</evidence>
<accession>A0A316E7A5</accession>
<keyword evidence="3" id="KW-1185">Reference proteome</keyword>
<dbReference type="Gene3D" id="1.25.40.10">
    <property type="entry name" value="Tetratricopeptide repeat domain"/>
    <property type="match status" value="4"/>
</dbReference>
<dbReference type="PROSITE" id="PS51257">
    <property type="entry name" value="PROKAR_LIPOPROTEIN"/>
    <property type="match status" value="1"/>
</dbReference>
<evidence type="ECO:0000313" key="2">
    <source>
        <dbReference type="EMBL" id="PWK26314.1"/>
    </source>
</evidence>
<dbReference type="OrthoDB" id="1522549at2"/>
<dbReference type="RefSeq" id="WP_109743214.1">
    <property type="nucleotide sequence ID" value="NZ_QGGO01000012.1"/>
</dbReference>
<dbReference type="Pfam" id="PF13174">
    <property type="entry name" value="TPR_6"/>
    <property type="match status" value="2"/>
</dbReference>
<evidence type="ECO:0000313" key="3">
    <source>
        <dbReference type="Proteomes" id="UP000245489"/>
    </source>
</evidence>
<organism evidence="2 3">
    <name type="scientific">Arcicella aurantiaca</name>
    <dbReference type="NCBI Taxonomy" id="591202"/>
    <lineage>
        <taxon>Bacteria</taxon>
        <taxon>Pseudomonadati</taxon>
        <taxon>Bacteroidota</taxon>
        <taxon>Cytophagia</taxon>
        <taxon>Cytophagales</taxon>
        <taxon>Flectobacillaceae</taxon>
        <taxon>Arcicella</taxon>
    </lineage>
</organism>
<dbReference type="InterPro" id="IPR011990">
    <property type="entry name" value="TPR-like_helical_dom_sf"/>
</dbReference>
<reference evidence="2 3" key="1">
    <citation type="submission" date="2018-05" db="EMBL/GenBank/DDBJ databases">
        <title>Genomic Encyclopedia of Archaeal and Bacterial Type Strains, Phase II (KMG-II): from individual species to whole genera.</title>
        <authorList>
            <person name="Goeker M."/>
        </authorList>
    </citation>
    <scope>NUCLEOTIDE SEQUENCE [LARGE SCALE GENOMIC DNA]</scope>
    <source>
        <strain evidence="2 3">DSM 22214</strain>
    </source>
</reference>
<feature type="compositionally biased region" description="Low complexity" evidence="1">
    <location>
        <begin position="488"/>
        <end position="504"/>
    </location>
</feature>